<evidence type="ECO:0000256" key="1">
    <source>
        <dbReference type="SAM" id="MobiDB-lite"/>
    </source>
</evidence>
<evidence type="ECO:0000256" key="2">
    <source>
        <dbReference type="SAM" id="SignalP"/>
    </source>
</evidence>
<gene>
    <name evidence="3" type="ORF">SAMN05216174_11085</name>
</gene>
<accession>A0A1G6U3D6</accession>
<sequence>MIDHRSRRSLRLLATTIALGVAPLLAACGDDDTPDPGADVPGVPTTTTVQPGQSDGDDGQDAGAGYFADDKHVGRQVTVTAPVKQDLTDESVVLDASDQGDDTLLVLFKGEQADFGEGTTVTVTGTVQRFAYDKYSGEYGLAEAALFETYADEEFLLADTITRPGAATPTS</sequence>
<dbReference type="PROSITE" id="PS51257">
    <property type="entry name" value="PROKAR_LIPOPROTEIN"/>
    <property type="match status" value="1"/>
</dbReference>
<feature type="chain" id="PRO_5038967103" evidence="2">
    <location>
        <begin position="27"/>
        <end position="171"/>
    </location>
</feature>
<proteinExistence type="predicted"/>
<name>A0A1G6U3D6_9PSEU</name>
<dbReference type="EMBL" id="FMZZ01000010">
    <property type="protein sequence ID" value="SDD35813.1"/>
    <property type="molecule type" value="Genomic_DNA"/>
</dbReference>
<dbReference type="Proteomes" id="UP000199501">
    <property type="component" value="Unassembled WGS sequence"/>
</dbReference>
<keyword evidence="4" id="KW-1185">Reference proteome</keyword>
<organism evidence="3 4">
    <name type="scientific">Actinokineospora iranica</name>
    <dbReference type="NCBI Taxonomy" id="1271860"/>
    <lineage>
        <taxon>Bacteria</taxon>
        <taxon>Bacillati</taxon>
        <taxon>Actinomycetota</taxon>
        <taxon>Actinomycetes</taxon>
        <taxon>Pseudonocardiales</taxon>
        <taxon>Pseudonocardiaceae</taxon>
        <taxon>Actinokineospora</taxon>
    </lineage>
</organism>
<dbReference type="OrthoDB" id="3699104at2"/>
<protein>
    <submittedName>
        <fullName evidence="3">Uncharacterized protein</fullName>
    </submittedName>
</protein>
<reference evidence="4" key="1">
    <citation type="submission" date="2016-10" db="EMBL/GenBank/DDBJ databases">
        <authorList>
            <person name="Varghese N."/>
            <person name="Submissions S."/>
        </authorList>
    </citation>
    <scope>NUCLEOTIDE SEQUENCE [LARGE SCALE GENOMIC DNA]</scope>
    <source>
        <strain evidence="4">IBRC-M 10403</strain>
    </source>
</reference>
<dbReference type="AlphaFoldDB" id="A0A1G6U3D6"/>
<dbReference type="RefSeq" id="WP_091453368.1">
    <property type="nucleotide sequence ID" value="NZ_FMZZ01000010.1"/>
</dbReference>
<feature type="region of interest" description="Disordered" evidence="1">
    <location>
        <begin position="30"/>
        <end position="67"/>
    </location>
</feature>
<evidence type="ECO:0000313" key="4">
    <source>
        <dbReference type="Proteomes" id="UP000199501"/>
    </source>
</evidence>
<evidence type="ECO:0000313" key="3">
    <source>
        <dbReference type="EMBL" id="SDD35813.1"/>
    </source>
</evidence>
<feature type="signal peptide" evidence="2">
    <location>
        <begin position="1"/>
        <end position="26"/>
    </location>
</feature>
<feature type="compositionally biased region" description="Low complexity" evidence="1">
    <location>
        <begin position="40"/>
        <end position="54"/>
    </location>
</feature>
<keyword evidence="2" id="KW-0732">Signal</keyword>